<name>A0A2H4S8I2_CORMI</name>
<dbReference type="VEuPathDB" id="FungiDB:A9K55_003509"/>
<evidence type="ECO:0000313" key="3">
    <source>
        <dbReference type="Proteomes" id="UP000323067"/>
    </source>
</evidence>
<dbReference type="Proteomes" id="UP000323067">
    <property type="component" value="Chromosome iv"/>
</dbReference>
<organism evidence="2 3">
    <name type="scientific">Cordyceps militaris</name>
    <name type="common">Caterpillar fungus</name>
    <name type="synonym">Clavaria militaris</name>
    <dbReference type="NCBI Taxonomy" id="73501"/>
    <lineage>
        <taxon>Eukaryota</taxon>
        <taxon>Fungi</taxon>
        <taxon>Dikarya</taxon>
        <taxon>Ascomycota</taxon>
        <taxon>Pezizomycotina</taxon>
        <taxon>Sordariomycetes</taxon>
        <taxon>Hypocreomycetidae</taxon>
        <taxon>Hypocreales</taxon>
        <taxon>Cordycipitaceae</taxon>
        <taxon>Cordyceps</taxon>
    </lineage>
</organism>
<feature type="signal peptide" evidence="1">
    <location>
        <begin position="1"/>
        <end position="19"/>
    </location>
</feature>
<proteinExistence type="predicted"/>
<accession>A0A2H4S8I2</accession>
<evidence type="ECO:0000256" key="1">
    <source>
        <dbReference type="SAM" id="SignalP"/>
    </source>
</evidence>
<sequence length="69" mass="7221">MFWAKTLAGFAAAAFLAHALPLSLPTDQQEYSLLLRGRMGSTASPANERAAVAYAPEVEAADSAQVLGQ</sequence>
<reference evidence="2 3" key="1">
    <citation type="journal article" date="2017" name="BMC Genomics">
        <title>Chromosome level assembly and secondary metabolite potential of the parasitic fungus Cordyceps militaris.</title>
        <authorList>
            <person name="Kramer G.J."/>
            <person name="Nodwell J.R."/>
        </authorList>
    </citation>
    <scope>NUCLEOTIDE SEQUENCE [LARGE SCALE GENOMIC DNA]</scope>
    <source>
        <strain evidence="2 3">ATCC 34164</strain>
    </source>
</reference>
<dbReference type="AlphaFoldDB" id="A0A2H4S8I2"/>
<protein>
    <submittedName>
        <fullName evidence="2">Uncharacterized protein</fullName>
    </submittedName>
</protein>
<gene>
    <name evidence="2" type="ORF">A9K55_003509</name>
</gene>
<evidence type="ECO:0000313" key="2">
    <source>
        <dbReference type="EMBL" id="ATY59415.1"/>
    </source>
</evidence>
<feature type="chain" id="PRO_5014120339" evidence="1">
    <location>
        <begin position="20"/>
        <end position="69"/>
    </location>
</feature>
<dbReference type="EMBL" id="CP023322">
    <property type="protein sequence ID" value="ATY59415.1"/>
    <property type="molecule type" value="Genomic_DNA"/>
</dbReference>
<keyword evidence="1" id="KW-0732">Signal</keyword>